<gene>
    <name evidence="1" type="ORF">UFOVP836_9</name>
</gene>
<name>A0A6J5PEI4_9CAUD</name>
<sequence length="69" mass="7515">MPFEATHRYPSNVAALPNKSARMAGKILEKAMRRQSAWRMAWALIEAKAKAGDHEAADLMLFVDSGGAA</sequence>
<dbReference type="EMBL" id="LR796794">
    <property type="protein sequence ID" value="CAB4166024.1"/>
    <property type="molecule type" value="Genomic_DNA"/>
</dbReference>
<proteinExistence type="predicted"/>
<organism evidence="1">
    <name type="scientific">uncultured Caudovirales phage</name>
    <dbReference type="NCBI Taxonomy" id="2100421"/>
    <lineage>
        <taxon>Viruses</taxon>
        <taxon>Duplodnaviria</taxon>
        <taxon>Heunggongvirae</taxon>
        <taxon>Uroviricota</taxon>
        <taxon>Caudoviricetes</taxon>
        <taxon>Peduoviridae</taxon>
        <taxon>Maltschvirus</taxon>
        <taxon>Maltschvirus maltsch</taxon>
    </lineage>
</organism>
<evidence type="ECO:0000313" key="1">
    <source>
        <dbReference type="EMBL" id="CAB4166024.1"/>
    </source>
</evidence>
<protein>
    <submittedName>
        <fullName evidence="1">Uncharacterized protein</fullName>
    </submittedName>
</protein>
<accession>A0A6J5PEI4</accession>
<reference evidence="1" key="1">
    <citation type="submission" date="2020-04" db="EMBL/GenBank/DDBJ databases">
        <authorList>
            <person name="Chiriac C."/>
            <person name="Salcher M."/>
            <person name="Ghai R."/>
            <person name="Kavagutti S V."/>
        </authorList>
    </citation>
    <scope>NUCLEOTIDE SEQUENCE</scope>
</reference>